<keyword evidence="1" id="KW-1071">Ligand-gated ion channel</keyword>
<keyword evidence="1" id="KW-0813">Transport</keyword>
<feature type="transmembrane region" description="Helical" evidence="2">
    <location>
        <begin position="164"/>
        <end position="186"/>
    </location>
</feature>
<evidence type="ECO:0000256" key="2">
    <source>
        <dbReference type="SAM" id="Phobius"/>
    </source>
</evidence>
<feature type="transmembrane region" description="Helical" evidence="2">
    <location>
        <begin position="316"/>
        <end position="349"/>
    </location>
</feature>
<organism evidence="4">
    <name type="scientific">Magnetococcus massalia (strain MO-1)</name>
    <dbReference type="NCBI Taxonomy" id="451514"/>
    <lineage>
        <taxon>Bacteria</taxon>
        <taxon>Pseudomonadati</taxon>
        <taxon>Pseudomonadota</taxon>
        <taxon>Magnetococcia</taxon>
        <taxon>Magnetococcales</taxon>
        <taxon>Magnetococcaceae</taxon>
        <taxon>Magnetococcus</taxon>
    </lineage>
</organism>
<dbReference type="InterPro" id="IPR014710">
    <property type="entry name" value="RmlC-like_jellyroll"/>
</dbReference>
<gene>
    <name evidence="4" type="ORF">MAGMO_1772</name>
</gene>
<dbReference type="SMART" id="SM00100">
    <property type="entry name" value="cNMP"/>
    <property type="match status" value="1"/>
</dbReference>
<evidence type="ECO:0000313" key="4">
    <source>
        <dbReference type="EMBL" id="CRH05950.1"/>
    </source>
</evidence>
<keyword evidence="2" id="KW-0812">Transmembrane</keyword>
<dbReference type="PROSITE" id="PS50042">
    <property type="entry name" value="CNMP_BINDING_3"/>
    <property type="match status" value="1"/>
</dbReference>
<keyword evidence="4" id="KW-0645">Protease</keyword>
<evidence type="ECO:0000256" key="1">
    <source>
        <dbReference type="ARBA" id="ARBA00023286"/>
    </source>
</evidence>
<proteinExistence type="predicted"/>
<dbReference type="CDD" id="cd00038">
    <property type="entry name" value="CAP_ED"/>
    <property type="match status" value="1"/>
</dbReference>
<feature type="transmembrane region" description="Helical" evidence="2">
    <location>
        <begin position="355"/>
        <end position="378"/>
    </location>
</feature>
<keyword evidence="1" id="KW-0407">Ion channel</keyword>
<keyword evidence="1" id="KW-0406">Ion transport</keyword>
<dbReference type="GO" id="GO:0006508">
    <property type="term" value="P:proteolysis"/>
    <property type="evidence" value="ECO:0007669"/>
    <property type="project" value="UniProtKB-KW"/>
</dbReference>
<dbReference type="GO" id="GO:0044877">
    <property type="term" value="F:protein-containing complex binding"/>
    <property type="evidence" value="ECO:0007669"/>
    <property type="project" value="TreeGrafter"/>
</dbReference>
<dbReference type="EMBL" id="LO017727">
    <property type="protein sequence ID" value="CRH05950.1"/>
    <property type="molecule type" value="Genomic_DNA"/>
</dbReference>
<protein>
    <submittedName>
        <fullName evidence="4">Putative CAAX amino terminal protease family protein</fullName>
    </submittedName>
</protein>
<keyword evidence="4" id="KW-0378">Hydrolase</keyword>
<dbReference type="InterPro" id="IPR018490">
    <property type="entry name" value="cNMP-bd_dom_sf"/>
</dbReference>
<dbReference type="GO" id="GO:0080120">
    <property type="term" value="P:CAAX-box protein maturation"/>
    <property type="evidence" value="ECO:0007669"/>
    <property type="project" value="UniProtKB-ARBA"/>
</dbReference>
<feature type="transmembrane region" description="Helical" evidence="2">
    <location>
        <begin position="192"/>
        <end position="212"/>
    </location>
</feature>
<accession>A0A1S7LG73</accession>
<dbReference type="GO" id="GO:0004175">
    <property type="term" value="F:endopeptidase activity"/>
    <property type="evidence" value="ECO:0007669"/>
    <property type="project" value="UniProtKB-ARBA"/>
</dbReference>
<dbReference type="PANTHER" id="PTHR45638:SF11">
    <property type="entry name" value="CYCLIC NUCLEOTIDE-GATED CATION CHANNEL SUBUNIT A"/>
    <property type="match status" value="1"/>
</dbReference>
<feature type="domain" description="Cyclic nucleotide-binding" evidence="3">
    <location>
        <begin position="14"/>
        <end position="110"/>
    </location>
</feature>
<dbReference type="Pfam" id="PF02517">
    <property type="entry name" value="Rce1-like"/>
    <property type="match status" value="1"/>
</dbReference>
<dbReference type="SUPFAM" id="SSF51206">
    <property type="entry name" value="cAMP-binding domain-like"/>
    <property type="match status" value="1"/>
</dbReference>
<dbReference type="Pfam" id="PF00027">
    <property type="entry name" value="cNMP_binding"/>
    <property type="match status" value="1"/>
</dbReference>
<dbReference type="GO" id="GO:0005221">
    <property type="term" value="F:intracellularly cyclic nucleotide-activated monoatomic cation channel activity"/>
    <property type="evidence" value="ECO:0007669"/>
    <property type="project" value="InterPro"/>
</dbReference>
<dbReference type="InterPro" id="IPR003675">
    <property type="entry name" value="Rce1/LyrA-like_dom"/>
</dbReference>
<sequence length="382" mass="42918">MTTPNTALFSQFSLFNDVHEADLVQLIPLMPCQSYKQGETIFTEGSSGRELYLIASGSVEVLKTSGSQSHVIAELPEGSHFGELSFLDGSPRSTAIRAKTDLKLYALRKRFLDDDVCTKSMIQTLYRNLSLTGTARLRSTDIAYSEILEKELVLHQEKEYINRFLITVIASYSSVLVLFSLLQGVFKDVDVYSTTFTWLFVLLIVLPVLYFTTRSGEPWSFFGVTLSNWKRSVAEGLLISFGVMFVGLNLLSLAAYLGLMPQTTTTMSGIVRHIFIENPFTLFYFFHSYAQEFLARGVFQNTMQRVFGEKKSWKAVVLASFIFGVAHIPYGAAMVGMTVVSGIFFGYIFKRHNNLLGVALVHWLLGTFTFLLSSLPFAERLN</sequence>
<dbReference type="InterPro" id="IPR050866">
    <property type="entry name" value="CNG_cation_channel"/>
</dbReference>
<dbReference type="InterPro" id="IPR000595">
    <property type="entry name" value="cNMP-bd_dom"/>
</dbReference>
<feature type="transmembrane region" description="Helical" evidence="2">
    <location>
        <begin position="233"/>
        <end position="259"/>
    </location>
</feature>
<keyword evidence="2" id="KW-0472">Membrane</keyword>
<dbReference type="AlphaFoldDB" id="A0A1S7LG73"/>
<reference evidence="4" key="1">
    <citation type="submission" date="2015-04" db="EMBL/GenBank/DDBJ databases">
        <authorList>
            <person name="Syromyatnikov M.Y."/>
            <person name="Popov V.N."/>
        </authorList>
    </citation>
    <scope>NUCLEOTIDE SEQUENCE</scope>
    <source>
        <strain evidence="4">MO-1</strain>
    </source>
</reference>
<keyword evidence="2" id="KW-1133">Transmembrane helix</keyword>
<dbReference type="PRINTS" id="PR00103">
    <property type="entry name" value="CAMPKINASE"/>
</dbReference>
<name>A0A1S7LG73_MAGMO</name>
<dbReference type="PANTHER" id="PTHR45638">
    <property type="entry name" value="CYCLIC NUCLEOTIDE-GATED CATION CHANNEL SUBUNIT A"/>
    <property type="match status" value="1"/>
</dbReference>
<evidence type="ECO:0000259" key="3">
    <source>
        <dbReference type="PROSITE" id="PS50042"/>
    </source>
</evidence>
<dbReference type="Gene3D" id="2.60.120.10">
    <property type="entry name" value="Jelly Rolls"/>
    <property type="match status" value="1"/>
</dbReference>